<keyword evidence="10 15" id="KW-0460">Magnesium</keyword>
<protein>
    <recommendedName>
        <fullName evidence="15">Phenylalanine--tRNA ligase beta subunit</fullName>
        <ecNumber evidence="15">6.1.1.20</ecNumber>
    </recommendedName>
    <alternativeName>
        <fullName evidence="15">Phenylalanyl-tRNA synthetase beta subunit</fullName>
        <shortName evidence="15">PheRS</shortName>
    </alternativeName>
</protein>
<comment type="catalytic activity">
    <reaction evidence="14 15">
        <text>tRNA(Phe) + L-phenylalanine + ATP = L-phenylalanyl-tRNA(Phe) + AMP + diphosphate + H(+)</text>
        <dbReference type="Rhea" id="RHEA:19413"/>
        <dbReference type="Rhea" id="RHEA-COMP:9668"/>
        <dbReference type="Rhea" id="RHEA-COMP:9699"/>
        <dbReference type="ChEBI" id="CHEBI:15378"/>
        <dbReference type="ChEBI" id="CHEBI:30616"/>
        <dbReference type="ChEBI" id="CHEBI:33019"/>
        <dbReference type="ChEBI" id="CHEBI:58095"/>
        <dbReference type="ChEBI" id="CHEBI:78442"/>
        <dbReference type="ChEBI" id="CHEBI:78531"/>
        <dbReference type="ChEBI" id="CHEBI:456215"/>
        <dbReference type="EC" id="6.1.1.20"/>
    </reaction>
</comment>
<dbReference type="PROSITE" id="PS51447">
    <property type="entry name" value="FDX_ACB"/>
    <property type="match status" value="1"/>
</dbReference>
<dbReference type="GO" id="GO:0000287">
    <property type="term" value="F:magnesium ion binding"/>
    <property type="evidence" value="ECO:0007669"/>
    <property type="project" value="UniProtKB-UniRule"/>
</dbReference>
<dbReference type="InterPro" id="IPR033714">
    <property type="entry name" value="tRNA_bind_bactPheRS"/>
</dbReference>
<evidence type="ECO:0000256" key="12">
    <source>
        <dbReference type="ARBA" id="ARBA00022917"/>
    </source>
</evidence>
<keyword evidence="11 16" id="KW-0694">RNA-binding</keyword>
<comment type="cofactor">
    <cofactor evidence="15">
        <name>Mg(2+)</name>
        <dbReference type="ChEBI" id="CHEBI:18420"/>
    </cofactor>
    <text evidence="15">Binds 2 magnesium ions per tetramer.</text>
</comment>
<keyword evidence="13 15" id="KW-0030">Aminoacyl-tRNA synthetase</keyword>
<dbReference type="Gene3D" id="3.30.930.10">
    <property type="entry name" value="Bira Bifunctional Protein, Domain 2"/>
    <property type="match status" value="1"/>
</dbReference>
<dbReference type="NCBIfam" id="TIGR00472">
    <property type="entry name" value="pheT_bact"/>
    <property type="match status" value="1"/>
</dbReference>
<dbReference type="SUPFAM" id="SSF46955">
    <property type="entry name" value="Putative DNA-binding domain"/>
    <property type="match status" value="1"/>
</dbReference>
<dbReference type="GO" id="GO:0006432">
    <property type="term" value="P:phenylalanyl-tRNA aminoacylation"/>
    <property type="evidence" value="ECO:0007669"/>
    <property type="project" value="UniProtKB-UniRule"/>
</dbReference>
<evidence type="ECO:0000256" key="10">
    <source>
        <dbReference type="ARBA" id="ARBA00022842"/>
    </source>
</evidence>
<feature type="binding site" evidence="15">
    <location>
        <position position="472"/>
    </location>
    <ligand>
        <name>Mg(2+)</name>
        <dbReference type="ChEBI" id="CHEBI:18420"/>
        <note>shared with alpha subunit</note>
    </ligand>
</feature>
<dbReference type="EC" id="6.1.1.20" evidence="15"/>
<dbReference type="Pfam" id="PF03147">
    <property type="entry name" value="FDX-ACB"/>
    <property type="match status" value="1"/>
</dbReference>
<dbReference type="InterPro" id="IPR005146">
    <property type="entry name" value="B3/B4_tRNA-bd"/>
</dbReference>
<dbReference type="HAMAP" id="MF_00283">
    <property type="entry name" value="Phe_tRNA_synth_beta1"/>
    <property type="match status" value="1"/>
</dbReference>
<dbReference type="Pfam" id="PF17759">
    <property type="entry name" value="tRNA_synthFbeta"/>
    <property type="match status" value="1"/>
</dbReference>
<dbReference type="InterPro" id="IPR041616">
    <property type="entry name" value="PheRS_beta_core"/>
</dbReference>
<dbReference type="GO" id="GO:0000049">
    <property type="term" value="F:tRNA binding"/>
    <property type="evidence" value="ECO:0007669"/>
    <property type="project" value="UniProtKB-UniRule"/>
</dbReference>
<keyword evidence="7 15" id="KW-0479">Metal-binding</keyword>
<dbReference type="Gene3D" id="2.40.50.140">
    <property type="entry name" value="Nucleic acid-binding proteins"/>
    <property type="match status" value="1"/>
</dbReference>
<comment type="subcellular location">
    <subcellularLocation>
        <location evidence="1 15">Cytoplasm</location>
    </subcellularLocation>
</comment>
<dbReference type="PANTHER" id="PTHR10947">
    <property type="entry name" value="PHENYLALANYL-TRNA SYNTHETASE BETA CHAIN AND LEUCINE-RICH REPEAT-CONTAINING PROTEIN 47"/>
    <property type="match status" value="1"/>
</dbReference>
<dbReference type="InterPro" id="IPR020825">
    <property type="entry name" value="Phe-tRNA_synthase-like_B3/B4"/>
</dbReference>
<dbReference type="GO" id="GO:0004826">
    <property type="term" value="F:phenylalanine-tRNA ligase activity"/>
    <property type="evidence" value="ECO:0007669"/>
    <property type="project" value="UniProtKB-UniRule"/>
</dbReference>
<proteinExistence type="inferred from homology"/>
<dbReference type="SUPFAM" id="SSF50249">
    <property type="entry name" value="Nucleic acid-binding proteins"/>
    <property type="match status" value="1"/>
</dbReference>
<dbReference type="SMART" id="SM00896">
    <property type="entry name" value="FDX-ACB"/>
    <property type="match status" value="1"/>
</dbReference>
<dbReference type="SUPFAM" id="SSF54991">
    <property type="entry name" value="Anticodon-binding domain of PheRS"/>
    <property type="match status" value="1"/>
</dbReference>
<dbReference type="InterPro" id="IPR009061">
    <property type="entry name" value="DNA-bd_dom_put_sf"/>
</dbReference>
<evidence type="ECO:0000313" key="21">
    <source>
        <dbReference type="Proteomes" id="UP000195787"/>
    </source>
</evidence>
<dbReference type="InterPro" id="IPR005147">
    <property type="entry name" value="tRNA_synthase_B5-dom"/>
</dbReference>
<dbReference type="FunFam" id="3.50.40.10:FF:000001">
    <property type="entry name" value="Phenylalanine--tRNA ligase beta subunit"/>
    <property type="match status" value="1"/>
</dbReference>
<sequence>MRIPLDWLADYVEVPADATPESVLEALVNVGLEDEAIHGGDVRGPLTVGRVLEFVGEPQKNGKIIRWVQVDVGEAEPRGIVCGADNFEVDDLVAVALPGTVLPGGFEISARKTYGHVSDGMMASSREVGLGSDHDGIMRLNEMGYDAAPGDDAKALLGLDKVAVEVAVTPDRGYALSMRGIAREFSNSTGAAFTDPALIETGSGSGYTVTLADDAPVRGRVGCSRFITRSVRGIDALAPTPAWMSQRLTLAGMRSISIAVDVTNYVMLELGQPLHAYDADQLTGGITVRRARAGETITTLDDSERKLSTEDLLITDESGPIGIAGVMGGATTEVTDQTQNVLIESAWFEPVTIGRSSRRHRLPSEASKRYARGIDPTIQEAAAERAVQLLVEFAGGTADALGGIAEIDVPETVAISLDRQKAPAIMGIAYTDAEQRQALEAIGADVADTESGWLVTPPAWRPDLTGPEQLVEEVARIVGFDRIESLLPVPPAGRGYTQSQRIRREVERQLAAAGATQVLLAPFMSRAQIDMTGEPAAELSNALDNERRWLRTGLTAGLVEALARNVARGLTDAAIYEVGTVFLPSGEHGTAELPSAAQRPDAATLEQLDNLPKQPKHVGIALTGARTPKQPGQPAAAYDLADAIDLLRVAARAAGAEFGVRQGQRSWTHPGRTAELTVGEAVVGYAAELLPAVAKEHALQTVIVGEIDLDLLEQLRRASLAPGEIAAVPAATQDLSLTVASEIPAGDVLAVVREGAGGLLESITLVDDYRGAGLAENEKSLTFALRFRAADRTLKAEEASAAKLAGVAAAEARFGATLRA</sequence>
<evidence type="ECO:0000259" key="19">
    <source>
        <dbReference type="PROSITE" id="PS51483"/>
    </source>
</evidence>
<dbReference type="Pfam" id="PF03484">
    <property type="entry name" value="B5"/>
    <property type="match status" value="1"/>
</dbReference>
<dbReference type="PANTHER" id="PTHR10947:SF0">
    <property type="entry name" value="PHENYLALANINE--TRNA LIGASE BETA SUBUNIT"/>
    <property type="match status" value="1"/>
</dbReference>
<evidence type="ECO:0000256" key="16">
    <source>
        <dbReference type="PROSITE-ProRule" id="PRU00209"/>
    </source>
</evidence>
<keyword evidence="9 15" id="KW-0067">ATP-binding</keyword>
<organism evidence="20 21">
    <name type="scientific">Agrococcus casei LMG 22410</name>
    <dbReference type="NCBI Taxonomy" id="1255656"/>
    <lineage>
        <taxon>Bacteria</taxon>
        <taxon>Bacillati</taxon>
        <taxon>Actinomycetota</taxon>
        <taxon>Actinomycetes</taxon>
        <taxon>Micrococcales</taxon>
        <taxon>Microbacteriaceae</taxon>
        <taxon>Agrococcus</taxon>
    </lineage>
</organism>
<dbReference type="SUPFAM" id="SSF55681">
    <property type="entry name" value="Class II aaRS and biotin synthetases"/>
    <property type="match status" value="1"/>
</dbReference>
<feature type="domain" description="TRNA-binding" evidence="17">
    <location>
        <begin position="40"/>
        <end position="154"/>
    </location>
</feature>
<comment type="caution">
    <text evidence="15">Lacks conserved residue(s) required for the propagation of feature annotation.</text>
</comment>
<dbReference type="InterPro" id="IPR036690">
    <property type="entry name" value="Fdx_antiC-bd_sf"/>
</dbReference>
<dbReference type="Gene3D" id="3.50.40.10">
    <property type="entry name" value="Phenylalanyl-trna Synthetase, Chain B, domain 3"/>
    <property type="match status" value="1"/>
</dbReference>
<evidence type="ECO:0000256" key="5">
    <source>
        <dbReference type="ARBA" id="ARBA00022555"/>
    </source>
</evidence>
<feature type="binding site" evidence="15">
    <location>
        <position position="463"/>
    </location>
    <ligand>
        <name>Mg(2+)</name>
        <dbReference type="ChEBI" id="CHEBI:18420"/>
        <note>shared with alpha subunit</note>
    </ligand>
</feature>
<dbReference type="EMBL" id="FUHU01000045">
    <property type="protein sequence ID" value="SJM68247.1"/>
    <property type="molecule type" value="Genomic_DNA"/>
</dbReference>
<dbReference type="InterPro" id="IPR005121">
    <property type="entry name" value="Fdx_antiC-bd"/>
</dbReference>
<evidence type="ECO:0000256" key="9">
    <source>
        <dbReference type="ARBA" id="ARBA00022840"/>
    </source>
</evidence>
<dbReference type="GO" id="GO:0009328">
    <property type="term" value="C:phenylalanine-tRNA ligase complex"/>
    <property type="evidence" value="ECO:0007669"/>
    <property type="project" value="TreeGrafter"/>
</dbReference>
<evidence type="ECO:0000256" key="1">
    <source>
        <dbReference type="ARBA" id="ARBA00004496"/>
    </source>
</evidence>
<keyword evidence="4 15" id="KW-0963">Cytoplasm</keyword>
<dbReference type="RefSeq" id="WP_086992869.1">
    <property type="nucleotide sequence ID" value="NZ_FUHU01000045.1"/>
</dbReference>
<dbReference type="Pfam" id="PF03483">
    <property type="entry name" value="B3_4"/>
    <property type="match status" value="1"/>
</dbReference>
<evidence type="ECO:0000256" key="15">
    <source>
        <dbReference type="HAMAP-Rule" id="MF_00283"/>
    </source>
</evidence>
<evidence type="ECO:0000313" key="20">
    <source>
        <dbReference type="EMBL" id="SJM68247.1"/>
    </source>
</evidence>
<comment type="subunit">
    <text evidence="3 15">Tetramer of two alpha and two beta subunits.</text>
</comment>
<dbReference type="OrthoDB" id="9805455at2"/>
<dbReference type="InterPro" id="IPR004532">
    <property type="entry name" value="Phe-tRNA-ligase_IIc_bsu_bact"/>
</dbReference>
<dbReference type="GO" id="GO:0005524">
    <property type="term" value="F:ATP binding"/>
    <property type="evidence" value="ECO:0007669"/>
    <property type="project" value="UniProtKB-UniRule"/>
</dbReference>
<keyword evidence="8 15" id="KW-0547">Nucleotide-binding</keyword>
<dbReference type="Gene3D" id="3.30.56.10">
    <property type="match status" value="2"/>
</dbReference>
<keyword evidence="5 16" id="KW-0820">tRNA-binding</keyword>
<accession>A0A1R4GJ32</accession>
<feature type="domain" description="B5" evidence="19">
    <location>
        <begin position="410"/>
        <end position="485"/>
    </location>
</feature>
<evidence type="ECO:0000259" key="18">
    <source>
        <dbReference type="PROSITE" id="PS51447"/>
    </source>
</evidence>
<dbReference type="GeneID" id="303174020"/>
<dbReference type="InterPro" id="IPR002547">
    <property type="entry name" value="tRNA-bd_dom"/>
</dbReference>
<dbReference type="InterPro" id="IPR045060">
    <property type="entry name" value="Phe-tRNA-ligase_IIc_bsu"/>
</dbReference>
<dbReference type="PROSITE" id="PS51483">
    <property type="entry name" value="B5"/>
    <property type="match status" value="1"/>
</dbReference>
<evidence type="ECO:0000256" key="7">
    <source>
        <dbReference type="ARBA" id="ARBA00022723"/>
    </source>
</evidence>
<dbReference type="SUPFAM" id="SSF56037">
    <property type="entry name" value="PheT/TilS domain"/>
    <property type="match status" value="1"/>
</dbReference>
<evidence type="ECO:0000256" key="6">
    <source>
        <dbReference type="ARBA" id="ARBA00022598"/>
    </source>
</evidence>
<evidence type="ECO:0000256" key="3">
    <source>
        <dbReference type="ARBA" id="ARBA00011209"/>
    </source>
</evidence>
<dbReference type="SMART" id="SM00874">
    <property type="entry name" value="B5"/>
    <property type="match status" value="1"/>
</dbReference>
<keyword evidence="12 15" id="KW-0648">Protein biosynthesis</keyword>
<reference evidence="20 21" key="1">
    <citation type="submission" date="2017-02" db="EMBL/GenBank/DDBJ databases">
        <authorList>
            <person name="Peterson S.W."/>
        </authorList>
    </citation>
    <scope>NUCLEOTIDE SEQUENCE [LARGE SCALE GENOMIC DNA]</scope>
    <source>
        <strain evidence="20 21">LMG 22410</strain>
    </source>
</reference>
<evidence type="ECO:0000256" key="14">
    <source>
        <dbReference type="ARBA" id="ARBA00049255"/>
    </source>
</evidence>
<evidence type="ECO:0000259" key="17">
    <source>
        <dbReference type="PROSITE" id="PS50886"/>
    </source>
</evidence>
<dbReference type="CDD" id="cd02796">
    <property type="entry name" value="tRNA_bind_bactPheRS"/>
    <property type="match status" value="1"/>
</dbReference>
<evidence type="ECO:0000256" key="2">
    <source>
        <dbReference type="ARBA" id="ARBA00008653"/>
    </source>
</evidence>
<dbReference type="Gene3D" id="3.30.70.380">
    <property type="entry name" value="Ferrodoxin-fold anticodon-binding domain"/>
    <property type="match status" value="1"/>
</dbReference>
<feature type="binding site" evidence="15">
    <location>
        <position position="473"/>
    </location>
    <ligand>
        <name>Mg(2+)</name>
        <dbReference type="ChEBI" id="CHEBI:18420"/>
        <note>shared with alpha subunit</note>
    </ligand>
</feature>
<name>A0A1R4GJ32_9MICO</name>
<evidence type="ECO:0000256" key="11">
    <source>
        <dbReference type="ARBA" id="ARBA00022884"/>
    </source>
</evidence>
<dbReference type="Pfam" id="PF01588">
    <property type="entry name" value="tRNA_bind"/>
    <property type="match status" value="1"/>
</dbReference>
<gene>
    <name evidence="15" type="primary">pheT</name>
    <name evidence="20" type="ORF">CZ674_12465</name>
</gene>
<keyword evidence="21" id="KW-1185">Reference proteome</keyword>
<comment type="similarity">
    <text evidence="2 15">Belongs to the phenylalanyl-tRNA synthetase beta subunit family. Type 1 subfamily.</text>
</comment>
<dbReference type="InterPro" id="IPR012340">
    <property type="entry name" value="NA-bd_OB-fold"/>
</dbReference>
<dbReference type="PROSITE" id="PS50886">
    <property type="entry name" value="TRBD"/>
    <property type="match status" value="1"/>
</dbReference>
<evidence type="ECO:0000256" key="13">
    <source>
        <dbReference type="ARBA" id="ARBA00023146"/>
    </source>
</evidence>
<dbReference type="Proteomes" id="UP000195787">
    <property type="component" value="Unassembled WGS sequence"/>
</dbReference>
<dbReference type="AlphaFoldDB" id="A0A1R4GJ32"/>
<dbReference type="InterPro" id="IPR045864">
    <property type="entry name" value="aa-tRNA-synth_II/BPL/LPL"/>
</dbReference>
<evidence type="ECO:0000256" key="8">
    <source>
        <dbReference type="ARBA" id="ARBA00022741"/>
    </source>
</evidence>
<feature type="domain" description="FDX-ACB" evidence="18">
    <location>
        <begin position="726"/>
        <end position="819"/>
    </location>
</feature>
<dbReference type="SMART" id="SM00873">
    <property type="entry name" value="B3_4"/>
    <property type="match status" value="1"/>
</dbReference>
<evidence type="ECO:0000256" key="4">
    <source>
        <dbReference type="ARBA" id="ARBA00022490"/>
    </source>
</evidence>
<keyword evidence="6 15" id="KW-0436">Ligase</keyword>